<evidence type="ECO:0000313" key="7">
    <source>
        <dbReference type="Proteomes" id="UP000659630"/>
    </source>
</evidence>
<dbReference type="InterPro" id="IPR011055">
    <property type="entry name" value="Dup_hybrid_motif"/>
</dbReference>
<proteinExistence type="predicted"/>
<dbReference type="PANTHER" id="PTHR21666:SF270">
    <property type="entry name" value="MUREIN HYDROLASE ACTIVATOR ENVC"/>
    <property type="match status" value="1"/>
</dbReference>
<keyword evidence="1 3" id="KW-0732">Signal</keyword>
<evidence type="ECO:0000256" key="1">
    <source>
        <dbReference type="ARBA" id="ARBA00022729"/>
    </source>
</evidence>
<dbReference type="Proteomes" id="UP000659630">
    <property type="component" value="Unassembled WGS sequence"/>
</dbReference>
<reference evidence="6" key="1">
    <citation type="submission" date="2020-08" db="EMBL/GenBank/DDBJ databases">
        <title>Genome public.</title>
        <authorList>
            <person name="Liu C."/>
            <person name="Sun Q."/>
        </authorList>
    </citation>
    <scope>NUCLEOTIDE SEQUENCE</scope>
    <source>
        <strain evidence="6">BX8</strain>
    </source>
</reference>
<dbReference type="AlphaFoldDB" id="A0A923L0Y9"/>
<evidence type="ECO:0000259" key="4">
    <source>
        <dbReference type="Pfam" id="PF01551"/>
    </source>
</evidence>
<dbReference type="RefSeq" id="WP_186887489.1">
    <property type="nucleotide sequence ID" value="NZ_JACONZ010000002.1"/>
</dbReference>
<comment type="caution">
    <text evidence="6">The sequence shown here is derived from an EMBL/GenBank/DDBJ whole genome shotgun (WGS) entry which is preliminary data.</text>
</comment>
<dbReference type="Gene3D" id="2.70.70.10">
    <property type="entry name" value="Glucose Permease (Domain IIA)"/>
    <property type="match status" value="1"/>
</dbReference>
<dbReference type="EMBL" id="JACONZ010000002">
    <property type="protein sequence ID" value="MBC5581122.1"/>
    <property type="molecule type" value="Genomic_DNA"/>
</dbReference>
<dbReference type="InterPro" id="IPR057309">
    <property type="entry name" value="PcsB_CC"/>
</dbReference>
<evidence type="ECO:0000256" key="3">
    <source>
        <dbReference type="SAM" id="SignalP"/>
    </source>
</evidence>
<gene>
    <name evidence="6" type="ORF">H8S23_06350</name>
</gene>
<dbReference type="Gene3D" id="6.10.250.3150">
    <property type="match status" value="1"/>
</dbReference>
<dbReference type="CDD" id="cd12797">
    <property type="entry name" value="M23_peptidase"/>
    <property type="match status" value="1"/>
</dbReference>
<feature type="coiled-coil region" evidence="2">
    <location>
        <begin position="152"/>
        <end position="199"/>
    </location>
</feature>
<evidence type="ECO:0000313" key="6">
    <source>
        <dbReference type="EMBL" id="MBC5581122.1"/>
    </source>
</evidence>
<protein>
    <submittedName>
        <fullName evidence="6">Peptidoglycan DD-metalloendopeptidase family protein</fullName>
    </submittedName>
</protein>
<evidence type="ECO:0000256" key="2">
    <source>
        <dbReference type="SAM" id="Coils"/>
    </source>
</evidence>
<name>A0A923L0Y9_9FIRM</name>
<feature type="chain" id="PRO_5037564852" evidence="3">
    <location>
        <begin position="32"/>
        <end position="383"/>
    </location>
</feature>
<dbReference type="InterPro" id="IPR050570">
    <property type="entry name" value="Cell_wall_metabolism_enzyme"/>
</dbReference>
<accession>A0A923L0Y9</accession>
<dbReference type="SUPFAM" id="SSF51261">
    <property type="entry name" value="Duplicated hybrid motif"/>
    <property type="match status" value="1"/>
</dbReference>
<sequence length="383" mass="41794">MKKKTARVICLAMAILMALMLALPYVARATAADDVERLQQELNEVKKKGEELEEKEEQQKSYRDNLKRQNDIIQAQIDALGTSIDQTKEQLAQKQAELDQKRRDIAQTDALFQERLRAMQVNRTSGLLSTLLAVNSFDELLTASTTLSRISVADTELLKKLAEEKAEMERQEAEINAQLDQLQADLDAQNAKKQELAGNLQAVDASLSDIEAAQKANAADEARLTREYNAARAAAQAEMSKPSDNPDFVGGAYGWPVPGFYNISSPYGWRILYGQRDFHTGIDISGGGRVIYGAGVTASLPGTVQTVVYGSRGYGYYVIVDHGGNNKTLYGHMSAIYVTPGQAVGQGETLGAVGSTGNSTGPHLHFEIRQNGQQVDPAPFLGR</sequence>
<feature type="coiled-coil region" evidence="2">
    <location>
        <begin position="28"/>
        <end position="111"/>
    </location>
</feature>
<dbReference type="PANTHER" id="PTHR21666">
    <property type="entry name" value="PEPTIDASE-RELATED"/>
    <property type="match status" value="1"/>
</dbReference>
<feature type="signal peptide" evidence="3">
    <location>
        <begin position="1"/>
        <end position="31"/>
    </location>
</feature>
<organism evidence="6 7">
    <name type="scientific">Anaerofilum hominis</name>
    <dbReference type="NCBI Taxonomy" id="2763016"/>
    <lineage>
        <taxon>Bacteria</taxon>
        <taxon>Bacillati</taxon>
        <taxon>Bacillota</taxon>
        <taxon>Clostridia</taxon>
        <taxon>Eubacteriales</taxon>
        <taxon>Oscillospiraceae</taxon>
        <taxon>Anaerofilum</taxon>
    </lineage>
</organism>
<feature type="domain" description="Peptidoglycan hydrolase PcsB coiled-coil" evidence="5">
    <location>
        <begin position="103"/>
        <end position="170"/>
    </location>
</feature>
<feature type="domain" description="M23ase beta-sheet core" evidence="4">
    <location>
        <begin position="278"/>
        <end position="377"/>
    </location>
</feature>
<dbReference type="GO" id="GO:0004222">
    <property type="term" value="F:metalloendopeptidase activity"/>
    <property type="evidence" value="ECO:0007669"/>
    <property type="project" value="TreeGrafter"/>
</dbReference>
<dbReference type="Pfam" id="PF24568">
    <property type="entry name" value="CC_PcsB"/>
    <property type="match status" value="1"/>
</dbReference>
<dbReference type="InterPro" id="IPR016047">
    <property type="entry name" value="M23ase_b-sheet_dom"/>
</dbReference>
<keyword evidence="2" id="KW-0175">Coiled coil</keyword>
<dbReference type="Pfam" id="PF01551">
    <property type="entry name" value="Peptidase_M23"/>
    <property type="match status" value="1"/>
</dbReference>
<evidence type="ECO:0000259" key="5">
    <source>
        <dbReference type="Pfam" id="PF24568"/>
    </source>
</evidence>
<keyword evidence="7" id="KW-1185">Reference proteome</keyword>